<dbReference type="GO" id="GO:0005829">
    <property type="term" value="C:cytosol"/>
    <property type="evidence" value="ECO:0007669"/>
    <property type="project" value="TreeGrafter"/>
</dbReference>
<dbReference type="Gene3D" id="1.10.10.10">
    <property type="entry name" value="Winged helix-like DNA-binding domain superfamily/Winged helix DNA-binding domain"/>
    <property type="match status" value="1"/>
</dbReference>
<sequence>MATTLTDDMGRIELTSSQHRILTVLINRYQAADSPIPAKEIAAEIDREPRTVRNQMSSLNDLGLVEGIPGPSGGYRPTNAAFDILDRENIDDPETVVLARDFDRVDAIVDEISFPNVHHPTTCRARIRFQQSVQEFDEGDAIAIGAMPNSELLLAGEIEAIETTRNQIILNVVRVEA</sequence>
<dbReference type="InterPro" id="IPR000944">
    <property type="entry name" value="Tscrpt_reg_Rrf2"/>
</dbReference>
<dbReference type="AlphaFoldDB" id="A0A346PDI3"/>
<evidence type="ECO:0000313" key="3">
    <source>
        <dbReference type="Proteomes" id="UP000258707"/>
    </source>
</evidence>
<dbReference type="GO" id="GO:0003700">
    <property type="term" value="F:DNA-binding transcription factor activity"/>
    <property type="evidence" value="ECO:0007669"/>
    <property type="project" value="TreeGrafter"/>
</dbReference>
<dbReference type="Proteomes" id="UP000258707">
    <property type="component" value="Chromosome"/>
</dbReference>
<proteinExistence type="predicted"/>
<dbReference type="InterPro" id="IPR005104">
    <property type="entry name" value="WHTH_HrcA_DNA-bd"/>
</dbReference>
<name>A0A346PDI3_9EURY</name>
<dbReference type="Pfam" id="PF03444">
    <property type="entry name" value="WHD_HrcA"/>
    <property type="match status" value="1"/>
</dbReference>
<evidence type="ECO:0000259" key="1">
    <source>
        <dbReference type="Pfam" id="PF03444"/>
    </source>
</evidence>
<protein>
    <submittedName>
        <fullName evidence="2">Transcriptional regulator</fullName>
    </submittedName>
</protein>
<evidence type="ECO:0000313" key="2">
    <source>
        <dbReference type="EMBL" id="AXR77578.1"/>
    </source>
</evidence>
<dbReference type="InterPro" id="IPR036388">
    <property type="entry name" value="WH-like_DNA-bd_sf"/>
</dbReference>
<accession>A0A346PDI3</accession>
<dbReference type="PANTHER" id="PTHR33221">
    <property type="entry name" value="WINGED HELIX-TURN-HELIX TRANSCRIPTIONAL REGULATOR, RRF2 FAMILY"/>
    <property type="match status" value="1"/>
</dbReference>
<dbReference type="KEGG" id="nan:AArc1_1239"/>
<reference evidence="3" key="1">
    <citation type="submission" date="2017-10" db="EMBL/GenBank/DDBJ databases">
        <title>Phenotypic and genomic properties of facultatively anaerobic sulfur-reducing natronoarchaea from hypersaline soda lakes.</title>
        <authorList>
            <person name="Sorokin D.Y."/>
            <person name="Kublanov I.V."/>
            <person name="Roman P."/>
            <person name="Sinninghe Damste J.S."/>
            <person name="Golyshin P.N."/>
            <person name="Rojo D."/>
            <person name="Ciordia S."/>
            <person name="Mena Md.C."/>
            <person name="Ferrer M."/>
            <person name="Messina E."/>
            <person name="Smedile F."/>
            <person name="La Spada G."/>
            <person name="La Cono V."/>
            <person name="Yakimov M.M."/>
        </authorList>
    </citation>
    <scope>NUCLEOTIDE SEQUENCE [LARGE SCALE GENOMIC DNA]</scope>
    <source>
        <strain evidence="3">AArc1</strain>
    </source>
</reference>
<dbReference type="InterPro" id="IPR036390">
    <property type="entry name" value="WH_DNA-bd_sf"/>
</dbReference>
<dbReference type="EMBL" id="CP024047">
    <property type="protein sequence ID" value="AXR77578.1"/>
    <property type="molecule type" value="Genomic_DNA"/>
</dbReference>
<gene>
    <name evidence="2" type="ORF">AArc1_1239</name>
</gene>
<dbReference type="GO" id="GO:0003677">
    <property type="term" value="F:DNA binding"/>
    <property type="evidence" value="ECO:0007669"/>
    <property type="project" value="InterPro"/>
</dbReference>
<dbReference type="PANTHER" id="PTHR33221:SF15">
    <property type="entry name" value="HTH-TYPE TRANSCRIPTIONAL REGULATOR YWGB-RELATED"/>
    <property type="match status" value="1"/>
</dbReference>
<dbReference type="SUPFAM" id="SSF46785">
    <property type="entry name" value="Winged helix' DNA-binding domain"/>
    <property type="match status" value="1"/>
</dbReference>
<organism evidence="2 3">
    <name type="scientific">Natrarchaeobaculum sulfurireducens</name>
    <dbReference type="NCBI Taxonomy" id="2044521"/>
    <lineage>
        <taxon>Archaea</taxon>
        <taxon>Methanobacteriati</taxon>
        <taxon>Methanobacteriota</taxon>
        <taxon>Stenosarchaea group</taxon>
        <taxon>Halobacteria</taxon>
        <taxon>Halobacteriales</taxon>
        <taxon>Natrialbaceae</taxon>
        <taxon>Natrarchaeobaculum</taxon>
    </lineage>
</organism>
<feature type="domain" description="Winged helix-turn-helix transcription repressor HrcA DNA-binding" evidence="1">
    <location>
        <begin position="13"/>
        <end position="89"/>
    </location>
</feature>